<dbReference type="GO" id="GO:0006412">
    <property type="term" value="P:translation"/>
    <property type="evidence" value="ECO:0000318"/>
    <property type="project" value="GO_Central"/>
</dbReference>
<feature type="coiled-coil region" evidence="1">
    <location>
        <begin position="322"/>
        <end position="517"/>
    </location>
</feature>
<feature type="coiled-coil region" evidence="1">
    <location>
        <begin position="154"/>
        <end position="202"/>
    </location>
</feature>
<accession>A0A067EBB0</accession>
<evidence type="ECO:0000256" key="1">
    <source>
        <dbReference type="SAM" id="Coils"/>
    </source>
</evidence>
<evidence type="ECO:0000256" key="2">
    <source>
        <dbReference type="SAM" id="MobiDB-lite"/>
    </source>
</evidence>
<keyword evidence="3" id="KW-1133">Transmembrane helix</keyword>
<evidence type="ECO:0000313" key="4">
    <source>
        <dbReference type="EMBL" id="KDO48512.1"/>
    </source>
</evidence>
<dbReference type="STRING" id="2711.A0A067EBB0"/>
<keyword evidence="3" id="KW-0472">Membrane</keyword>
<dbReference type="Proteomes" id="UP000027120">
    <property type="component" value="Unassembled WGS sequence"/>
</dbReference>
<dbReference type="PaxDb" id="2711-XP_006471935.1"/>
<evidence type="ECO:0000256" key="3">
    <source>
        <dbReference type="SAM" id="Phobius"/>
    </source>
</evidence>
<dbReference type="eggNOG" id="ENOG502QRUN">
    <property type="taxonomic scope" value="Eukaryota"/>
</dbReference>
<reference evidence="4 5" key="1">
    <citation type="submission" date="2014-04" db="EMBL/GenBank/DDBJ databases">
        <authorList>
            <consortium name="International Citrus Genome Consortium"/>
            <person name="Gmitter F."/>
            <person name="Chen C."/>
            <person name="Farmerie W."/>
            <person name="Harkins T."/>
            <person name="Desany B."/>
            <person name="Mohiuddin M."/>
            <person name="Kodira C."/>
            <person name="Borodovsky M."/>
            <person name="Lomsadze A."/>
            <person name="Burns P."/>
            <person name="Jenkins J."/>
            <person name="Prochnik S."/>
            <person name="Shu S."/>
            <person name="Chapman J."/>
            <person name="Pitluck S."/>
            <person name="Schmutz J."/>
            <person name="Rokhsar D."/>
        </authorList>
    </citation>
    <scope>NUCLEOTIDE SEQUENCE</scope>
</reference>
<dbReference type="GO" id="GO:0022625">
    <property type="term" value="C:cytosolic large ribosomal subunit"/>
    <property type="evidence" value="ECO:0000318"/>
    <property type="project" value="GO_Central"/>
</dbReference>
<keyword evidence="5" id="KW-1185">Reference proteome</keyword>
<proteinExistence type="predicted"/>
<dbReference type="EMBL" id="KK785141">
    <property type="protein sequence ID" value="KDO48512.1"/>
    <property type="molecule type" value="Genomic_DNA"/>
</dbReference>
<dbReference type="SMR" id="A0A067EBB0"/>
<dbReference type="AlphaFoldDB" id="A0A067EBB0"/>
<feature type="region of interest" description="Disordered" evidence="2">
    <location>
        <begin position="1"/>
        <end position="47"/>
    </location>
</feature>
<dbReference type="GO" id="GO:0003735">
    <property type="term" value="F:structural constituent of ribosome"/>
    <property type="evidence" value="ECO:0000318"/>
    <property type="project" value="GO_Central"/>
</dbReference>
<feature type="compositionally biased region" description="Polar residues" evidence="2">
    <location>
        <begin position="8"/>
        <end position="31"/>
    </location>
</feature>
<name>A0A067EBB0_CITSI</name>
<dbReference type="GO" id="GO:0003723">
    <property type="term" value="F:RNA binding"/>
    <property type="evidence" value="ECO:0000318"/>
    <property type="project" value="GO_Central"/>
</dbReference>
<gene>
    <name evidence="4" type="ORF">CISIN_1g006828mg</name>
</gene>
<keyword evidence="1" id="KW-0175">Coiled coil</keyword>
<protein>
    <submittedName>
        <fullName evidence="4">Uncharacterized protein</fullName>
    </submittedName>
</protein>
<organism evidence="4 5">
    <name type="scientific">Citrus sinensis</name>
    <name type="common">Sweet orange</name>
    <name type="synonym">Citrus aurantium var. sinensis</name>
    <dbReference type="NCBI Taxonomy" id="2711"/>
    <lineage>
        <taxon>Eukaryota</taxon>
        <taxon>Viridiplantae</taxon>
        <taxon>Streptophyta</taxon>
        <taxon>Embryophyta</taxon>
        <taxon>Tracheophyta</taxon>
        <taxon>Spermatophyta</taxon>
        <taxon>Magnoliopsida</taxon>
        <taxon>eudicotyledons</taxon>
        <taxon>Gunneridae</taxon>
        <taxon>Pentapetalae</taxon>
        <taxon>rosids</taxon>
        <taxon>malvids</taxon>
        <taxon>Sapindales</taxon>
        <taxon>Rutaceae</taxon>
        <taxon>Aurantioideae</taxon>
        <taxon>Citrus</taxon>
    </lineage>
</organism>
<evidence type="ECO:0000313" key="5">
    <source>
        <dbReference type="Proteomes" id="UP000027120"/>
    </source>
</evidence>
<sequence>MAKKKATQKTNDANEANPQEQKNNQNLTQGKTVALTHRNSMEDPSEQIKRLKSLNDLLVHRSHEQRQQVESLSQAKAALEAELSLFGVEKSELLAELSGESDQKVSLEIEKGLFCVFLMTQMKEMGEGLDEEKNERENEIIALKSEVSGLMGNIENERERLSQACREKDLMKGELDCQVKEASRLKDRLIEMEGKERNLRSEILVLQSDYGRLKKEKNERDGDIEAFKKEKGLLGKRLVGLEKETDDLKLKIKVIVKEKNAIEMQNSEQKVINDELEKEVNKLNEIVLALQKEEKVLCGKILELENSCSEAMDEKLEMVLEIKALLDQEREKQKRIERLIEEKDEISHRLEKAVVVLDDKEGEIAKLLREKNDIEERKVCQDNEISGLHKEIGELRDVVFKLKASCRDQQDKSKQLVNELADYKSALDQATLERDNAWKDLDEQRKSGMDLRLKLSEMEKRFEEKVEELAKTRNERETLVDLRKKMESHIGLLAEEKELMQKNLLEAKRNADDLRAKMESIGFNSDRALSMLKNTAAMVCQSENDIDGQQELVVDEKKLQGETDQYAAEFQAIVNAFRNREKLVEDMKHRVELMQNSVEAQKKKSFWTVVSSATTIFAAASVAYIARIR</sequence>
<feature type="transmembrane region" description="Helical" evidence="3">
    <location>
        <begin position="606"/>
        <end position="626"/>
    </location>
</feature>
<feature type="coiled-coil region" evidence="1">
    <location>
        <begin position="259"/>
        <end position="293"/>
    </location>
</feature>
<keyword evidence="3" id="KW-0812">Transmembrane</keyword>